<organism evidence="4 5">
    <name type="scientific">Apiospora marii</name>
    <dbReference type="NCBI Taxonomy" id="335849"/>
    <lineage>
        <taxon>Eukaryota</taxon>
        <taxon>Fungi</taxon>
        <taxon>Dikarya</taxon>
        <taxon>Ascomycota</taxon>
        <taxon>Pezizomycotina</taxon>
        <taxon>Sordariomycetes</taxon>
        <taxon>Xylariomycetidae</taxon>
        <taxon>Amphisphaeriales</taxon>
        <taxon>Apiosporaceae</taxon>
        <taxon>Apiospora</taxon>
    </lineage>
</organism>
<dbReference type="Proteomes" id="UP001396898">
    <property type="component" value="Unassembled WGS sequence"/>
</dbReference>
<keyword evidence="5" id="KW-1185">Reference proteome</keyword>
<dbReference type="InterPro" id="IPR045851">
    <property type="entry name" value="AMP-bd_C_sf"/>
</dbReference>
<accession>A0ABR1R0J8</accession>
<dbReference type="InterPro" id="IPR000873">
    <property type="entry name" value="AMP-dep_synth/lig_dom"/>
</dbReference>
<dbReference type="Gene3D" id="1.10.1200.10">
    <property type="entry name" value="ACP-like"/>
    <property type="match status" value="1"/>
</dbReference>
<gene>
    <name evidence="4" type="ORF">PG991_016039</name>
</gene>
<dbReference type="Gene3D" id="3.30.300.30">
    <property type="match status" value="1"/>
</dbReference>
<evidence type="ECO:0000313" key="5">
    <source>
        <dbReference type="Proteomes" id="UP001396898"/>
    </source>
</evidence>
<evidence type="ECO:0000259" key="3">
    <source>
        <dbReference type="PROSITE" id="PS50075"/>
    </source>
</evidence>
<comment type="caution">
    <text evidence="4">The sequence shown here is derived from an EMBL/GenBank/DDBJ whole genome shotgun (WGS) entry which is preliminary data.</text>
</comment>
<dbReference type="Pfam" id="PF00550">
    <property type="entry name" value="PP-binding"/>
    <property type="match status" value="1"/>
</dbReference>
<dbReference type="EMBL" id="JAQQWI010000024">
    <property type="protein sequence ID" value="KAK7994451.1"/>
    <property type="molecule type" value="Genomic_DNA"/>
</dbReference>
<dbReference type="Pfam" id="PF00975">
    <property type="entry name" value="Thioesterase"/>
    <property type="match status" value="1"/>
</dbReference>
<dbReference type="InterPro" id="IPR036736">
    <property type="entry name" value="ACP-like_sf"/>
</dbReference>
<evidence type="ECO:0000313" key="4">
    <source>
        <dbReference type="EMBL" id="KAK7994451.1"/>
    </source>
</evidence>
<sequence length="962" mass="105798">MSPPMDTILSLLDRAAATQSGHIAFYSQSNPDCPDVITYADLLGRAKVSLLADLLRHFILTYPQENAGLLLQNGWASQGDVILLHLDSQQDYVVWFWSVIAAGAVPVVSTPLASDAVARDRHLQHLQRLLDFRTVITSSHLQSELGVINESRLVSIDNLSNCDTVPPEKQATDGITNGHAITEKEASHCQQRHGTTADLAFLMLTSGSTGNSKAVELRHSRILQALDGKRKLLDTTENDVFLNWIGFDHVACVTEVHLHAMAICASQVHIEPKLAIKDPLIWLDKMSRHCVTISFAPNFFLAAVCKAASSGQSLPKCDLSTVRHIVSGGEANTVGTGEAFNQLMEEMGAGPSVLRPAFGMTETCAGSIYHLDFPALEHGSGREFCSLGRSTDCMEMRIVGDDGTPAACGAPGNLEVRGPAVFQGYFNDPVNTQASFTDDGWFKTGDTGYLDQTGNLMLSGRTKDSLIINGVKYFSHELEAAIEERAEPGLVTSYTSAFSTWPKGADSEEVVVTFRARQDITDAEFSRTVSEIRTATLLYCSKKPLDVIPLPSTQLWKSSLGKLSRSALKAAYEQGKFKEHSAEAAKRLSFHRSSARLAPVTEMEKSVALAFSAEFDIPVAEVGVDDSLVDMGVDSIRLLRLKSRIQKQLGWDRDIPIGTLLTNPSIRDMAQALSSSEKASSEYDPVVVLQSGESRSPPIWFIHPGLGEILVFLNISTYFSDRHVYALRAPGFNAGEEMFSSIDHMTSVYMDSILKHQPEGPYVLIGYSFGSMIAFETTKKLEAAGHHVGFMGSLNGPPHIKWRMVQLDWCELFLNLAYFLGFLTESEAVARSPEYRHHPKPEILARILADVPPARLRELDLTAAKLERWADISAGLQGLAHHYNPVGTVRHIDVFYARPLLAVGRDKGRWLRDHLRPWEGFARDGGVRFHDSPGAHYTMLDAGHVFEMQKVLRAALKGRGVY</sequence>
<dbReference type="InterPro" id="IPR042099">
    <property type="entry name" value="ANL_N_sf"/>
</dbReference>
<feature type="domain" description="Carrier" evidence="3">
    <location>
        <begin position="598"/>
        <end position="677"/>
    </location>
</feature>
<dbReference type="PANTHER" id="PTHR24096:SF267">
    <property type="entry name" value="MALONATE--COA LIGASE ACSF3, MITOCHONDRIAL"/>
    <property type="match status" value="1"/>
</dbReference>
<dbReference type="InterPro" id="IPR001031">
    <property type="entry name" value="Thioesterase"/>
</dbReference>
<dbReference type="SMART" id="SM00823">
    <property type="entry name" value="PKS_PP"/>
    <property type="match status" value="1"/>
</dbReference>
<dbReference type="InterPro" id="IPR029058">
    <property type="entry name" value="AB_hydrolase_fold"/>
</dbReference>
<dbReference type="PROSITE" id="PS00455">
    <property type="entry name" value="AMP_BINDING"/>
    <property type="match status" value="1"/>
</dbReference>
<dbReference type="SUPFAM" id="SSF47336">
    <property type="entry name" value="ACP-like"/>
    <property type="match status" value="1"/>
</dbReference>
<evidence type="ECO:0000256" key="1">
    <source>
        <dbReference type="ARBA" id="ARBA00022450"/>
    </source>
</evidence>
<dbReference type="Pfam" id="PF00501">
    <property type="entry name" value="AMP-binding"/>
    <property type="match status" value="1"/>
</dbReference>
<dbReference type="Gene3D" id="3.40.50.12780">
    <property type="entry name" value="N-terminal domain of ligase-like"/>
    <property type="match status" value="1"/>
</dbReference>
<evidence type="ECO:0000256" key="2">
    <source>
        <dbReference type="ARBA" id="ARBA00022553"/>
    </source>
</evidence>
<dbReference type="SUPFAM" id="SSF56801">
    <property type="entry name" value="Acetyl-CoA synthetase-like"/>
    <property type="match status" value="1"/>
</dbReference>
<dbReference type="PANTHER" id="PTHR24096">
    <property type="entry name" value="LONG-CHAIN-FATTY-ACID--COA LIGASE"/>
    <property type="match status" value="1"/>
</dbReference>
<dbReference type="Gene3D" id="3.40.50.1820">
    <property type="entry name" value="alpha/beta hydrolase"/>
    <property type="match status" value="1"/>
</dbReference>
<dbReference type="InterPro" id="IPR020806">
    <property type="entry name" value="PKS_PP-bd"/>
</dbReference>
<dbReference type="InterPro" id="IPR020802">
    <property type="entry name" value="TesA-like"/>
</dbReference>
<protein>
    <recommendedName>
        <fullName evidence="3">Carrier domain-containing protein</fullName>
    </recommendedName>
</protein>
<dbReference type="SMART" id="SM00824">
    <property type="entry name" value="PKS_TE"/>
    <property type="match status" value="1"/>
</dbReference>
<dbReference type="InterPro" id="IPR009081">
    <property type="entry name" value="PP-bd_ACP"/>
</dbReference>
<reference evidence="4 5" key="1">
    <citation type="submission" date="2023-01" db="EMBL/GenBank/DDBJ databases">
        <title>Analysis of 21 Apiospora genomes using comparative genomics revels a genus with tremendous synthesis potential of carbohydrate active enzymes and secondary metabolites.</title>
        <authorList>
            <person name="Sorensen T."/>
        </authorList>
    </citation>
    <scope>NUCLEOTIDE SEQUENCE [LARGE SCALE GENOMIC DNA]</scope>
    <source>
        <strain evidence="4 5">CBS 20057</strain>
    </source>
</reference>
<dbReference type="InterPro" id="IPR020845">
    <property type="entry name" value="AMP-binding_CS"/>
</dbReference>
<keyword evidence="1" id="KW-0596">Phosphopantetheine</keyword>
<keyword evidence="2" id="KW-0597">Phosphoprotein</keyword>
<dbReference type="PROSITE" id="PS50075">
    <property type="entry name" value="CARRIER"/>
    <property type="match status" value="1"/>
</dbReference>
<name>A0ABR1R0J8_9PEZI</name>
<dbReference type="SUPFAM" id="SSF53474">
    <property type="entry name" value="alpha/beta-Hydrolases"/>
    <property type="match status" value="1"/>
</dbReference>
<proteinExistence type="predicted"/>